<protein>
    <submittedName>
        <fullName evidence="1">Uncharacterized protein</fullName>
    </submittedName>
</protein>
<dbReference type="Proteomes" id="UP000503349">
    <property type="component" value="Chromosome 8"/>
</dbReference>
<evidence type="ECO:0000313" key="2">
    <source>
        <dbReference type="Proteomes" id="UP000503349"/>
    </source>
</evidence>
<gene>
    <name evidence="1" type="ORF">EXN66_Car008513</name>
</gene>
<evidence type="ECO:0000313" key="1">
    <source>
        <dbReference type="EMBL" id="KAF3692837.1"/>
    </source>
</evidence>
<organism evidence="1 2">
    <name type="scientific">Channa argus</name>
    <name type="common">Northern snakehead</name>
    <name type="synonym">Ophicephalus argus</name>
    <dbReference type="NCBI Taxonomy" id="215402"/>
    <lineage>
        <taxon>Eukaryota</taxon>
        <taxon>Metazoa</taxon>
        <taxon>Chordata</taxon>
        <taxon>Craniata</taxon>
        <taxon>Vertebrata</taxon>
        <taxon>Euteleostomi</taxon>
        <taxon>Actinopterygii</taxon>
        <taxon>Neopterygii</taxon>
        <taxon>Teleostei</taxon>
        <taxon>Neoteleostei</taxon>
        <taxon>Acanthomorphata</taxon>
        <taxon>Anabantaria</taxon>
        <taxon>Anabantiformes</taxon>
        <taxon>Channoidei</taxon>
        <taxon>Channidae</taxon>
        <taxon>Channa</taxon>
    </lineage>
</organism>
<proteinExistence type="predicted"/>
<dbReference type="AlphaFoldDB" id="A0A6G1PRI7"/>
<sequence>MSTVRKSAGGKQEEEIVFLLKSYSVLTRFYTEHLGPGIAGNSIESKWVCVCVSVCIAGEGGRVVSASVMS</sequence>
<name>A0A6G1PRI7_CHAAH</name>
<accession>A0A6G1PRI7</accession>
<reference evidence="1 2" key="1">
    <citation type="submission" date="2019-02" db="EMBL/GenBank/DDBJ databases">
        <title>Opniocepnalus argus genome.</title>
        <authorList>
            <person name="Zhou C."/>
            <person name="Xiao S."/>
        </authorList>
    </citation>
    <scope>NUCLEOTIDE SEQUENCE [LARGE SCALE GENOMIC DNA]</scope>
    <source>
        <strain evidence="1">OARG1902GOOAL</strain>
        <tissue evidence="1">Muscle</tissue>
    </source>
</reference>
<dbReference type="EMBL" id="CM015719">
    <property type="protein sequence ID" value="KAF3692837.1"/>
    <property type="molecule type" value="Genomic_DNA"/>
</dbReference>
<reference evidence="2" key="2">
    <citation type="submission" date="2019-02" db="EMBL/GenBank/DDBJ databases">
        <title>Opniocepnalus argus Var Kimnra genome.</title>
        <authorList>
            <person name="Zhou C."/>
            <person name="Xiao S."/>
        </authorList>
    </citation>
    <scope>NUCLEOTIDE SEQUENCE [LARGE SCALE GENOMIC DNA]</scope>
</reference>
<keyword evidence="2" id="KW-1185">Reference proteome</keyword>